<feature type="transmembrane region" description="Helical" evidence="8">
    <location>
        <begin position="484"/>
        <end position="505"/>
    </location>
</feature>
<dbReference type="Gene3D" id="1.20.1250.20">
    <property type="entry name" value="MFS general substrate transporter like domains"/>
    <property type="match status" value="1"/>
</dbReference>
<evidence type="ECO:0000256" key="3">
    <source>
        <dbReference type="ARBA" id="ARBA00022692"/>
    </source>
</evidence>
<evidence type="ECO:0000256" key="8">
    <source>
        <dbReference type="SAM" id="Phobius"/>
    </source>
</evidence>
<feature type="transmembrane region" description="Helical" evidence="8">
    <location>
        <begin position="222"/>
        <end position="241"/>
    </location>
</feature>
<evidence type="ECO:0000256" key="5">
    <source>
        <dbReference type="ARBA" id="ARBA00023136"/>
    </source>
</evidence>
<name>A0ABR0E891_ZASCE</name>
<sequence>MGFKNPFKSEESGPSSRGEYELVNNGGPSNRKVEREDDALTEAEKQSLRKVADDLPWSTFLVAIVELCERFTYYGLSGPFQNYISNSYHDPSGLPGALGLNQHGATALTNFFQFWCYLTPILGAILADQYLGKYWTIFYFSLVYVVGIAVLFVTSLPASIEAGVALPGLIVAMVVIGLGTGGIKANVSPLIAEQYRNTEPFVKTLKTGEKVLVDPGVTVQRIYMIFYMCINVGSLSTLITTNMELHLGFWAAYGLCLITFVVGFLILVAGKKKYVLKPPKGSVLPHAARICWIGLKKRNLDAAKPEYMDKGEVPWDSTFVEEVRQALVACKVFLFYPVYWCVFGQSLNNFISQAGQMELHGIPNDIMPNIDPITVIIFIPLVDRLLYPTLSRLHLPFPPITRIATGFLLAALAILYAAYVQITIYASPPCYAHPSNCTQGPNHVHIAWQTPAYFLMGISEIFASVTGLEVAFTRAPESMKSLVMSGFLLTTAGGAVLGAGVSPFAKDPGVVGLYLGLGAVCAVTGVVFWGLFRGMDREEERRADGVEGGMPVGVDEVASVLARESLENKRS</sequence>
<dbReference type="InterPro" id="IPR036259">
    <property type="entry name" value="MFS_trans_sf"/>
</dbReference>
<proteinExistence type="inferred from homology"/>
<dbReference type="PANTHER" id="PTHR11654">
    <property type="entry name" value="OLIGOPEPTIDE TRANSPORTER-RELATED"/>
    <property type="match status" value="1"/>
</dbReference>
<keyword evidence="10" id="KW-1185">Reference proteome</keyword>
<keyword evidence="6" id="KW-0813">Transport</keyword>
<protein>
    <submittedName>
        <fullName evidence="9">Uncharacterized protein</fullName>
    </submittedName>
</protein>
<dbReference type="InterPro" id="IPR018456">
    <property type="entry name" value="PTR2_symporter_CS"/>
</dbReference>
<evidence type="ECO:0000313" key="10">
    <source>
        <dbReference type="Proteomes" id="UP001305779"/>
    </source>
</evidence>
<dbReference type="Pfam" id="PF00854">
    <property type="entry name" value="PTR2"/>
    <property type="match status" value="1"/>
</dbReference>
<feature type="transmembrane region" description="Helical" evidence="8">
    <location>
        <begin position="164"/>
        <end position="183"/>
    </location>
</feature>
<gene>
    <name evidence="9" type="ORF">PRZ48_010295</name>
</gene>
<dbReference type="Proteomes" id="UP001305779">
    <property type="component" value="Unassembled WGS sequence"/>
</dbReference>
<dbReference type="InterPro" id="IPR000109">
    <property type="entry name" value="POT_fam"/>
</dbReference>
<feature type="region of interest" description="Disordered" evidence="7">
    <location>
        <begin position="1"/>
        <end position="38"/>
    </location>
</feature>
<feature type="transmembrane region" description="Helical" evidence="8">
    <location>
        <begin position="400"/>
        <end position="419"/>
    </location>
</feature>
<organism evidence="9 10">
    <name type="scientific">Zasmidium cellare</name>
    <name type="common">Wine cellar mold</name>
    <name type="synonym">Racodium cellare</name>
    <dbReference type="NCBI Taxonomy" id="395010"/>
    <lineage>
        <taxon>Eukaryota</taxon>
        <taxon>Fungi</taxon>
        <taxon>Dikarya</taxon>
        <taxon>Ascomycota</taxon>
        <taxon>Pezizomycotina</taxon>
        <taxon>Dothideomycetes</taxon>
        <taxon>Dothideomycetidae</taxon>
        <taxon>Mycosphaerellales</taxon>
        <taxon>Mycosphaerellaceae</taxon>
        <taxon>Zasmidium</taxon>
    </lineage>
</organism>
<dbReference type="SUPFAM" id="SSF103473">
    <property type="entry name" value="MFS general substrate transporter"/>
    <property type="match status" value="1"/>
</dbReference>
<keyword evidence="3 6" id="KW-0812">Transmembrane</keyword>
<dbReference type="EMBL" id="JAXOVC010000008">
    <property type="protein sequence ID" value="KAK4497642.1"/>
    <property type="molecule type" value="Genomic_DNA"/>
</dbReference>
<comment type="similarity">
    <text evidence="2 6">Belongs to the major facilitator superfamily. Proton-dependent oligopeptide transporter (POT/PTR) (TC 2.A.17) family.</text>
</comment>
<feature type="transmembrane region" description="Helical" evidence="8">
    <location>
        <begin position="137"/>
        <end position="158"/>
    </location>
</feature>
<comment type="caution">
    <text evidence="9">The sequence shown here is derived from an EMBL/GenBank/DDBJ whole genome shotgun (WGS) entry which is preliminary data.</text>
</comment>
<dbReference type="PROSITE" id="PS01022">
    <property type="entry name" value="PTR2_1"/>
    <property type="match status" value="1"/>
</dbReference>
<accession>A0ABR0E891</accession>
<keyword evidence="5 8" id="KW-0472">Membrane</keyword>
<feature type="transmembrane region" description="Helical" evidence="8">
    <location>
        <begin position="511"/>
        <end position="532"/>
    </location>
</feature>
<evidence type="ECO:0000256" key="4">
    <source>
        <dbReference type="ARBA" id="ARBA00022989"/>
    </source>
</evidence>
<comment type="subcellular location">
    <subcellularLocation>
        <location evidence="1 6">Membrane</location>
        <topology evidence="1 6">Multi-pass membrane protein</topology>
    </subcellularLocation>
</comment>
<evidence type="ECO:0000256" key="7">
    <source>
        <dbReference type="SAM" id="MobiDB-lite"/>
    </source>
</evidence>
<evidence type="ECO:0000256" key="2">
    <source>
        <dbReference type="ARBA" id="ARBA00005982"/>
    </source>
</evidence>
<evidence type="ECO:0000256" key="6">
    <source>
        <dbReference type="RuleBase" id="RU003755"/>
    </source>
</evidence>
<feature type="transmembrane region" description="Helical" evidence="8">
    <location>
        <begin position="247"/>
        <end position="270"/>
    </location>
</feature>
<reference evidence="9 10" key="1">
    <citation type="journal article" date="2023" name="G3 (Bethesda)">
        <title>A chromosome-level genome assembly of Zasmidium syzygii isolated from banana leaves.</title>
        <authorList>
            <person name="van Westerhoven A.C."/>
            <person name="Mehrabi R."/>
            <person name="Talebi R."/>
            <person name="Steentjes M.B.F."/>
            <person name="Corcolon B."/>
            <person name="Chong P.A."/>
            <person name="Kema G.H.J."/>
            <person name="Seidl M.F."/>
        </authorList>
    </citation>
    <scope>NUCLEOTIDE SEQUENCE [LARGE SCALE GENOMIC DNA]</scope>
    <source>
        <strain evidence="9 10">P124</strain>
    </source>
</reference>
<evidence type="ECO:0000256" key="1">
    <source>
        <dbReference type="ARBA" id="ARBA00004141"/>
    </source>
</evidence>
<keyword evidence="4 8" id="KW-1133">Transmembrane helix</keyword>
<feature type="transmembrane region" description="Helical" evidence="8">
    <location>
        <begin position="452"/>
        <end position="472"/>
    </location>
</feature>
<dbReference type="PROSITE" id="PS01023">
    <property type="entry name" value="PTR2_2"/>
    <property type="match status" value="1"/>
</dbReference>
<evidence type="ECO:0000313" key="9">
    <source>
        <dbReference type="EMBL" id="KAK4497642.1"/>
    </source>
</evidence>